<keyword evidence="9" id="KW-0414">Isoprene biosynthesis</keyword>
<evidence type="ECO:0000313" key="12">
    <source>
        <dbReference type="EMBL" id="TCT13955.1"/>
    </source>
</evidence>
<feature type="active site" evidence="9">
    <location>
        <position position="137"/>
    </location>
</feature>
<dbReference type="Proteomes" id="UP000294902">
    <property type="component" value="Unassembled WGS sequence"/>
</dbReference>
<dbReference type="OrthoDB" id="9809438at2"/>
<dbReference type="AlphaFoldDB" id="A0A4R3MKG3"/>
<accession>A0A4R3MKG3</accession>
<comment type="caution">
    <text evidence="12">The sequence shown here is derived from an EMBL/GenBank/DDBJ whole genome shotgun (WGS) entry which is preliminary data.</text>
</comment>
<dbReference type="RefSeq" id="WP_132252778.1">
    <property type="nucleotide sequence ID" value="NZ_SMAL01000007.1"/>
</dbReference>
<feature type="domain" description="GHMP kinase N-terminal" evidence="10">
    <location>
        <begin position="67"/>
        <end position="145"/>
    </location>
</feature>
<dbReference type="InterPro" id="IPR006204">
    <property type="entry name" value="GHMP_kinase_N_dom"/>
</dbReference>
<dbReference type="GO" id="GO:0016114">
    <property type="term" value="P:terpenoid biosynthetic process"/>
    <property type="evidence" value="ECO:0007669"/>
    <property type="project" value="UniProtKB-UniRule"/>
</dbReference>
<evidence type="ECO:0000256" key="4">
    <source>
        <dbReference type="ARBA" id="ARBA00022679"/>
    </source>
</evidence>
<dbReference type="PANTHER" id="PTHR43527:SF2">
    <property type="entry name" value="4-DIPHOSPHOCYTIDYL-2-C-METHYL-D-ERYTHRITOL KINASE, CHLOROPLASTIC"/>
    <property type="match status" value="1"/>
</dbReference>
<evidence type="ECO:0000256" key="6">
    <source>
        <dbReference type="ARBA" id="ARBA00022777"/>
    </source>
</evidence>
<dbReference type="HAMAP" id="MF_00061">
    <property type="entry name" value="IspE"/>
    <property type="match status" value="1"/>
</dbReference>
<proteinExistence type="inferred from homology"/>
<dbReference type="NCBIfam" id="TIGR00154">
    <property type="entry name" value="ispE"/>
    <property type="match status" value="1"/>
</dbReference>
<sequence>MESIHLKARAKINLALDILNRRPDGYHEVRMIMQTINLFDRLYLKKINKPEIIIKTNLPFIPTDNNNLVYKAADLIRKEFDISQGLYIQLHKVIPVAAGLAGGSSDAAAVLTGLNTLYNLNLSNKDLMALGVTIGADVPYCIMRGTALAEGIGEKLTPLDPMPNCYILIVKPNINVSTAYVYSKVNINEFETRPNIDKMIEAIKSSDLNKISSCMGNVLETVTIKEYPVIDKLKRLMLEKGAIGSMMSGSGPTVFGIFDDKIKARKALYDFKIDSSSVKQAFLTTIFNRKG</sequence>
<keyword evidence="7 9" id="KW-0067">ATP-binding</keyword>
<organism evidence="12 13">
    <name type="scientific">Natranaerovirga pectinivora</name>
    <dbReference type="NCBI Taxonomy" id="682400"/>
    <lineage>
        <taxon>Bacteria</taxon>
        <taxon>Bacillati</taxon>
        <taxon>Bacillota</taxon>
        <taxon>Clostridia</taxon>
        <taxon>Lachnospirales</taxon>
        <taxon>Natranaerovirgaceae</taxon>
        <taxon>Natranaerovirga</taxon>
    </lineage>
</organism>
<evidence type="ECO:0000259" key="10">
    <source>
        <dbReference type="Pfam" id="PF00288"/>
    </source>
</evidence>
<evidence type="ECO:0000259" key="11">
    <source>
        <dbReference type="Pfam" id="PF08544"/>
    </source>
</evidence>
<protein>
    <recommendedName>
        <fullName evidence="3 9">4-diphosphocytidyl-2-C-methyl-D-erythritol kinase</fullName>
        <shortName evidence="9">CMK</shortName>
        <ecNumber evidence="2 9">2.7.1.148</ecNumber>
    </recommendedName>
    <alternativeName>
        <fullName evidence="8 9">4-(cytidine-5'-diphospho)-2-C-methyl-D-erythritol kinase</fullName>
    </alternativeName>
</protein>
<feature type="active site" evidence="9">
    <location>
        <position position="11"/>
    </location>
</feature>
<comment type="similarity">
    <text evidence="1 9">Belongs to the GHMP kinase family. IspE subfamily.</text>
</comment>
<keyword evidence="5 9" id="KW-0547">Nucleotide-binding</keyword>
<evidence type="ECO:0000256" key="1">
    <source>
        <dbReference type="ARBA" id="ARBA00009684"/>
    </source>
</evidence>
<evidence type="ECO:0000256" key="8">
    <source>
        <dbReference type="ARBA" id="ARBA00032554"/>
    </source>
</evidence>
<feature type="domain" description="GHMP kinase C-terminal" evidence="11">
    <location>
        <begin position="199"/>
        <end position="268"/>
    </location>
</feature>
<dbReference type="GO" id="GO:0050515">
    <property type="term" value="F:4-(cytidine 5'-diphospho)-2-C-methyl-D-erythritol kinase activity"/>
    <property type="evidence" value="ECO:0007669"/>
    <property type="project" value="UniProtKB-UniRule"/>
</dbReference>
<dbReference type="InterPro" id="IPR036554">
    <property type="entry name" value="GHMP_kinase_C_sf"/>
</dbReference>
<reference evidence="12 13" key="1">
    <citation type="submission" date="2019-03" db="EMBL/GenBank/DDBJ databases">
        <title>Genomic Encyclopedia of Type Strains, Phase IV (KMG-IV): sequencing the most valuable type-strain genomes for metagenomic binning, comparative biology and taxonomic classification.</title>
        <authorList>
            <person name="Goeker M."/>
        </authorList>
    </citation>
    <scope>NUCLEOTIDE SEQUENCE [LARGE SCALE GENOMIC DNA]</scope>
    <source>
        <strain evidence="12 13">DSM 24629</strain>
    </source>
</reference>
<comment type="function">
    <text evidence="9">Catalyzes the phosphorylation of the position 2 hydroxy group of 4-diphosphocytidyl-2C-methyl-D-erythritol.</text>
</comment>
<evidence type="ECO:0000256" key="2">
    <source>
        <dbReference type="ARBA" id="ARBA00012052"/>
    </source>
</evidence>
<dbReference type="Gene3D" id="3.30.230.10">
    <property type="match status" value="1"/>
</dbReference>
<dbReference type="UniPathway" id="UPA00056">
    <property type="reaction ID" value="UER00094"/>
</dbReference>
<dbReference type="SUPFAM" id="SSF55060">
    <property type="entry name" value="GHMP Kinase, C-terminal domain"/>
    <property type="match status" value="1"/>
</dbReference>
<dbReference type="EC" id="2.7.1.148" evidence="2 9"/>
<dbReference type="Gene3D" id="3.30.70.890">
    <property type="entry name" value="GHMP kinase, C-terminal domain"/>
    <property type="match status" value="1"/>
</dbReference>
<dbReference type="GO" id="GO:0019288">
    <property type="term" value="P:isopentenyl diphosphate biosynthetic process, methylerythritol 4-phosphate pathway"/>
    <property type="evidence" value="ECO:0007669"/>
    <property type="project" value="UniProtKB-UniRule"/>
</dbReference>
<gene>
    <name evidence="9" type="primary">ispE</name>
    <name evidence="12" type="ORF">EDC18_10724</name>
</gene>
<keyword evidence="6 9" id="KW-0418">Kinase</keyword>
<feature type="binding site" evidence="9">
    <location>
        <begin position="95"/>
        <end position="105"/>
    </location>
    <ligand>
        <name>ATP</name>
        <dbReference type="ChEBI" id="CHEBI:30616"/>
    </ligand>
</feature>
<comment type="pathway">
    <text evidence="9">Isoprenoid biosynthesis; isopentenyl diphosphate biosynthesis via DXP pathway; isopentenyl diphosphate from 1-deoxy-D-xylulose 5-phosphate: step 3/6.</text>
</comment>
<evidence type="ECO:0000256" key="5">
    <source>
        <dbReference type="ARBA" id="ARBA00022741"/>
    </source>
</evidence>
<evidence type="ECO:0000256" key="9">
    <source>
        <dbReference type="HAMAP-Rule" id="MF_00061"/>
    </source>
</evidence>
<dbReference type="InterPro" id="IPR014721">
    <property type="entry name" value="Ribsml_uS5_D2-typ_fold_subgr"/>
</dbReference>
<dbReference type="InterPro" id="IPR013750">
    <property type="entry name" value="GHMP_kinase_C_dom"/>
</dbReference>
<name>A0A4R3MKG3_9FIRM</name>
<dbReference type="Pfam" id="PF00288">
    <property type="entry name" value="GHMP_kinases_N"/>
    <property type="match status" value="1"/>
</dbReference>
<dbReference type="PIRSF" id="PIRSF010376">
    <property type="entry name" value="IspE"/>
    <property type="match status" value="1"/>
</dbReference>
<dbReference type="Pfam" id="PF08544">
    <property type="entry name" value="GHMP_kinases_C"/>
    <property type="match status" value="1"/>
</dbReference>
<keyword evidence="4 9" id="KW-0808">Transferase</keyword>
<dbReference type="NCBIfam" id="NF011202">
    <property type="entry name" value="PRK14608.1"/>
    <property type="match status" value="1"/>
</dbReference>
<evidence type="ECO:0000256" key="3">
    <source>
        <dbReference type="ARBA" id="ARBA00017473"/>
    </source>
</evidence>
<comment type="catalytic activity">
    <reaction evidence="9">
        <text>4-CDP-2-C-methyl-D-erythritol + ATP = 4-CDP-2-C-methyl-D-erythritol 2-phosphate + ADP + H(+)</text>
        <dbReference type="Rhea" id="RHEA:18437"/>
        <dbReference type="ChEBI" id="CHEBI:15378"/>
        <dbReference type="ChEBI" id="CHEBI:30616"/>
        <dbReference type="ChEBI" id="CHEBI:57823"/>
        <dbReference type="ChEBI" id="CHEBI:57919"/>
        <dbReference type="ChEBI" id="CHEBI:456216"/>
        <dbReference type="EC" id="2.7.1.148"/>
    </reaction>
</comment>
<keyword evidence="13" id="KW-1185">Reference proteome</keyword>
<evidence type="ECO:0000256" key="7">
    <source>
        <dbReference type="ARBA" id="ARBA00022840"/>
    </source>
</evidence>
<dbReference type="EMBL" id="SMAL01000007">
    <property type="protein sequence ID" value="TCT13955.1"/>
    <property type="molecule type" value="Genomic_DNA"/>
</dbReference>
<dbReference type="PANTHER" id="PTHR43527">
    <property type="entry name" value="4-DIPHOSPHOCYTIDYL-2-C-METHYL-D-ERYTHRITOL KINASE, CHLOROPLASTIC"/>
    <property type="match status" value="1"/>
</dbReference>
<dbReference type="InterPro" id="IPR020568">
    <property type="entry name" value="Ribosomal_Su5_D2-typ_SF"/>
</dbReference>
<evidence type="ECO:0000313" key="13">
    <source>
        <dbReference type="Proteomes" id="UP000294902"/>
    </source>
</evidence>
<dbReference type="InterPro" id="IPR004424">
    <property type="entry name" value="IspE"/>
</dbReference>
<dbReference type="GO" id="GO:0005524">
    <property type="term" value="F:ATP binding"/>
    <property type="evidence" value="ECO:0007669"/>
    <property type="project" value="UniProtKB-UniRule"/>
</dbReference>
<dbReference type="SUPFAM" id="SSF54211">
    <property type="entry name" value="Ribosomal protein S5 domain 2-like"/>
    <property type="match status" value="1"/>
</dbReference>